<organism evidence="8 9">
    <name type="scientific">Pseudonocardia yuanmonensis</name>
    <dbReference type="NCBI Taxonomy" id="1095914"/>
    <lineage>
        <taxon>Bacteria</taxon>
        <taxon>Bacillati</taxon>
        <taxon>Actinomycetota</taxon>
        <taxon>Actinomycetes</taxon>
        <taxon>Pseudonocardiales</taxon>
        <taxon>Pseudonocardiaceae</taxon>
        <taxon>Pseudonocardia</taxon>
    </lineage>
</organism>
<evidence type="ECO:0000256" key="4">
    <source>
        <dbReference type="ARBA" id="ARBA00022679"/>
    </source>
</evidence>
<evidence type="ECO:0000256" key="2">
    <source>
        <dbReference type="ARBA" id="ARBA00022603"/>
    </source>
</evidence>
<sequence length="288" mass="30675">MHTVLRSATREVVIGPDRPFCLIGERINPTGRKIFAEQLRRGDLSRIEVDVEQQVAGGATMLDVNMGVPLADEAELLAKAVTMVQERTDLPLVIDSSVVEALEAGLAAYQGKALVNSVTGERERLDAILPIVARHGAAVIALPNEEDEIPDEPERRLEITRKILDVAVGEYGIPVEDIVIDPLAMPVGADTTLVRTTLRTIELISDELGLNTTLGASNVSFGMPGRPALGATFLPMAMSCGLTSAIMDVRSPQIVEAVKAADLLLGNDDWGAAWIARARAAAAAEKTA</sequence>
<comment type="caution">
    <text evidence="8">The sequence shown here is derived from an EMBL/GenBank/DDBJ whole genome shotgun (WGS) entry which is preliminary data.</text>
</comment>
<evidence type="ECO:0000256" key="6">
    <source>
        <dbReference type="ARBA" id="ARBA00023285"/>
    </source>
</evidence>
<keyword evidence="2 8" id="KW-0489">Methyltransferase</keyword>
<accession>A0ABP8XN80</accession>
<comment type="similarity">
    <text evidence="1">Belongs to the vitamin-B12 dependent methionine synthase family.</text>
</comment>
<dbReference type="RefSeq" id="WP_345384074.1">
    <property type="nucleotide sequence ID" value="NZ_BAABIC010000028.1"/>
</dbReference>
<evidence type="ECO:0000256" key="5">
    <source>
        <dbReference type="ARBA" id="ARBA00022723"/>
    </source>
</evidence>
<dbReference type="NCBIfam" id="NF005719">
    <property type="entry name" value="PRK07535.1"/>
    <property type="match status" value="1"/>
</dbReference>
<dbReference type="InterPro" id="IPR050554">
    <property type="entry name" value="Met_Synthase/Corrinoid"/>
</dbReference>
<dbReference type="SUPFAM" id="SSF51717">
    <property type="entry name" value="Dihydropteroate synthetase-like"/>
    <property type="match status" value="1"/>
</dbReference>
<feature type="domain" description="Pterin-binding" evidence="7">
    <location>
        <begin position="20"/>
        <end position="265"/>
    </location>
</feature>
<dbReference type="InterPro" id="IPR011005">
    <property type="entry name" value="Dihydropteroate_synth-like_sf"/>
</dbReference>
<gene>
    <name evidence="8" type="ORF">GCM10023215_59180</name>
</gene>
<dbReference type="PANTHER" id="PTHR45833:SF1">
    <property type="entry name" value="METHIONINE SYNTHASE"/>
    <property type="match status" value="1"/>
</dbReference>
<proteinExistence type="inferred from homology"/>
<evidence type="ECO:0000313" key="8">
    <source>
        <dbReference type="EMBL" id="GAA4709683.1"/>
    </source>
</evidence>
<dbReference type="Pfam" id="PF00809">
    <property type="entry name" value="Pterin_bind"/>
    <property type="match status" value="1"/>
</dbReference>
<evidence type="ECO:0000256" key="3">
    <source>
        <dbReference type="ARBA" id="ARBA00022628"/>
    </source>
</evidence>
<dbReference type="Gene3D" id="3.20.20.20">
    <property type="entry name" value="Dihydropteroate synthase-like"/>
    <property type="match status" value="1"/>
</dbReference>
<keyword evidence="4" id="KW-0808">Transferase</keyword>
<dbReference type="PANTHER" id="PTHR45833">
    <property type="entry name" value="METHIONINE SYNTHASE"/>
    <property type="match status" value="1"/>
</dbReference>
<evidence type="ECO:0000313" key="9">
    <source>
        <dbReference type="Proteomes" id="UP001500325"/>
    </source>
</evidence>
<dbReference type="GO" id="GO:0008168">
    <property type="term" value="F:methyltransferase activity"/>
    <property type="evidence" value="ECO:0007669"/>
    <property type="project" value="UniProtKB-KW"/>
</dbReference>
<keyword evidence="3" id="KW-0846">Cobalamin</keyword>
<dbReference type="EMBL" id="BAABIC010000028">
    <property type="protein sequence ID" value="GAA4709683.1"/>
    <property type="molecule type" value="Genomic_DNA"/>
</dbReference>
<protein>
    <submittedName>
        <fullName evidence="8">Methyltetrahydrofolate cobalamin methyltransferase</fullName>
    </submittedName>
</protein>
<dbReference type="GO" id="GO:0032259">
    <property type="term" value="P:methylation"/>
    <property type="evidence" value="ECO:0007669"/>
    <property type="project" value="UniProtKB-KW"/>
</dbReference>
<name>A0ABP8XN80_9PSEU</name>
<evidence type="ECO:0000259" key="7">
    <source>
        <dbReference type="PROSITE" id="PS50972"/>
    </source>
</evidence>
<keyword evidence="5" id="KW-0479">Metal-binding</keyword>
<dbReference type="InterPro" id="IPR000489">
    <property type="entry name" value="Pterin-binding_dom"/>
</dbReference>
<reference evidence="9" key="1">
    <citation type="journal article" date="2019" name="Int. J. Syst. Evol. Microbiol.">
        <title>The Global Catalogue of Microorganisms (GCM) 10K type strain sequencing project: providing services to taxonomists for standard genome sequencing and annotation.</title>
        <authorList>
            <consortium name="The Broad Institute Genomics Platform"/>
            <consortium name="The Broad Institute Genome Sequencing Center for Infectious Disease"/>
            <person name="Wu L."/>
            <person name="Ma J."/>
        </authorList>
    </citation>
    <scope>NUCLEOTIDE SEQUENCE [LARGE SCALE GENOMIC DNA]</scope>
    <source>
        <strain evidence="9">JCM 18055</strain>
    </source>
</reference>
<keyword evidence="6" id="KW-0170">Cobalt</keyword>
<dbReference type="Proteomes" id="UP001500325">
    <property type="component" value="Unassembled WGS sequence"/>
</dbReference>
<keyword evidence="9" id="KW-1185">Reference proteome</keyword>
<evidence type="ECO:0000256" key="1">
    <source>
        <dbReference type="ARBA" id="ARBA00010398"/>
    </source>
</evidence>
<dbReference type="PROSITE" id="PS50972">
    <property type="entry name" value="PTERIN_BINDING"/>
    <property type="match status" value="1"/>
</dbReference>